<proteinExistence type="predicted"/>
<gene>
    <name evidence="1" type="ORF">METZ01_LOCUS105852</name>
</gene>
<dbReference type="AlphaFoldDB" id="A0A381WLD0"/>
<reference evidence="1" key="1">
    <citation type="submission" date="2018-05" db="EMBL/GenBank/DDBJ databases">
        <authorList>
            <person name="Lanie J.A."/>
            <person name="Ng W.-L."/>
            <person name="Kazmierczak K.M."/>
            <person name="Andrzejewski T.M."/>
            <person name="Davidsen T.M."/>
            <person name="Wayne K.J."/>
            <person name="Tettelin H."/>
            <person name="Glass J.I."/>
            <person name="Rusch D."/>
            <person name="Podicherti R."/>
            <person name="Tsui H.-C.T."/>
            <person name="Winkler M.E."/>
        </authorList>
    </citation>
    <scope>NUCLEOTIDE SEQUENCE</scope>
</reference>
<sequence length="55" mass="6091">VDLVKISHFAMAHIKILILDPQNTLPMHPVMSGFAAANIPTTNLFVMAPIKNFNF</sequence>
<dbReference type="EMBL" id="UINC01012091">
    <property type="protein sequence ID" value="SVA52998.1"/>
    <property type="molecule type" value="Genomic_DNA"/>
</dbReference>
<accession>A0A381WLD0</accession>
<organism evidence="1">
    <name type="scientific">marine metagenome</name>
    <dbReference type="NCBI Taxonomy" id="408172"/>
    <lineage>
        <taxon>unclassified sequences</taxon>
        <taxon>metagenomes</taxon>
        <taxon>ecological metagenomes</taxon>
    </lineage>
</organism>
<protein>
    <submittedName>
        <fullName evidence="1">Uncharacterized protein</fullName>
    </submittedName>
</protein>
<feature type="non-terminal residue" evidence="1">
    <location>
        <position position="1"/>
    </location>
</feature>
<name>A0A381WLD0_9ZZZZ</name>
<evidence type="ECO:0000313" key="1">
    <source>
        <dbReference type="EMBL" id="SVA52998.1"/>
    </source>
</evidence>